<keyword evidence="1" id="KW-1133">Transmembrane helix</keyword>
<comment type="caution">
    <text evidence="2">The sequence shown here is derived from an EMBL/GenBank/DDBJ whole genome shotgun (WGS) entry which is preliminary data.</text>
</comment>
<dbReference type="OMA" id="SESMHIQ"/>
<feature type="transmembrane region" description="Helical" evidence="1">
    <location>
        <begin position="74"/>
        <end position="93"/>
    </location>
</feature>
<dbReference type="Gramene" id="PRQ29585">
    <property type="protein sequence ID" value="PRQ29585"/>
    <property type="gene ID" value="RchiOBHm_Chr5g0015431"/>
</dbReference>
<evidence type="ECO:0000313" key="3">
    <source>
        <dbReference type="Proteomes" id="UP000238479"/>
    </source>
</evidence>
<name>A0A2P6Q5X6_ROSCH</name>
<gene>
    <name evidence="2" type="ORF">RchiOBHm_Chr5g0015431</name>
</gene>
<reference evidence="2 3" key="1">
    <citation type="journal article" date="2018" name="Nat. Genet.">
        <title>The Rosa genome provides new insights in the design of modern roses.</title>
        <authorList>
            <person name="Bendahmane M."/>
        </authorList>
    </citation>
    <scope>NUCLEOTIDE SEQUENCE [LARGE SCALE GENOMIC DNA]</scope>
    <source>
        <strain evidence="3">cv. Old Blush</strain>
    </source>
</reference>
<feature type="transmembrane region" description="Helical" evidence="1">
    <location>
        <begin position="35"/>
        <end position="54"/>
    </location>
</feature>
<dbReference type="Proteomes" id="UP000238479">
    <property type="component" value="Chromosome 5"/>
</dbReference>
<keyword evidence="1" id="KW-0472">Membrane</keyword>
<dbReference type="STRING" id="74649.A0A2P6Q5X6"/>
<keyword evidence="2" id="KW-0378">Hydrolase</keyword>
<dbReference type="AlphaFoldDB" id="A0A2P6Q5X6"/>
<sequence length="166" mass="18972">MGFKPIDWYCQPEANGVWAKAVSAFGSYTPCAMDSMVICISHLVLFGLCCYRIWMIKKNLKSRRFRLRSNYYNYLLGLLAGYSTAEPLLRLVMGLSLFNPFGKTGFAPFEVSFFWIEHLLFTCLNDICLSSESMHIQNSMWLIKQKGVVNSSFKSFTLSKASKNLI</sequence>
<keyword evidence="3" id="KW-1185">Reference proteome</keyword>
<protein>
    <submittedName>
        <fullName evidence="2">Putative xenobiotic-transporting ATPase</fullName>
        <ecNumber evidence="2">3.6.3.44</ecNumber>
    </submittedName>
</protein>
<organism evidence="2 3">
    <name type="scientific">Rosa chinensis</name>
    <name type="common">China rose</name>
    <dbReference type="NCBI Taxonomy" id="74649"/>
    <lineage>
        <taxon>Eukaryota</taxon>
        <taxon>Viridiplantae</taxon>
        <taxon>Streptophyta</taxon>
        <taxon>Embryophyta</taxon>
        <taxon>Tracheophyta</taxon>
        <taxon>Spermatophyta</taxon>
        <taxon>Magnoliopsida</taxon>
        <taxon>eudicotyledons</taxon>
        <taxon>Gunneridae</taxon>
        <taxon>Pentapetalae</taxon>
        <taxon>rosids</taxon>
        <taxon>fabids</taxon>
        <taxon>Rosales</taxon>
        <taxon>Rosaceae</taxon>
        <taxon>Rosoideae</taxon>
        <taxon>Rosoideae incertae sedis</taxon>
        <taxon>Rosa</taxon>
    </lineage>
</organism>
<proteinExistence type="predicted"/>
<dbReference type="EMBL" id="PDCK01000043">
    <property type="protein sequence ID" value="PRQ29585.1"/>
    <property type="molecule type" value="Genomic_DNA"/>
</dbReference>
<keyword evidence="1" id="KW-0812">Transmembrane</keyword>
<accession>A0A2P6Q5X6</accession>
<evidence type="ECO:0000313" key="2">
    <source>
        <dbReference type="EMBL" id="PRQ29585.1"/>
    </source>
</evidence>
<dbReference type="EC" id="3.6.3.44" evidence="2"/>
<evidence type="ECO:0000256" key="1">
    <source>
        <dbReference type="SAM" id="Phobius"/>
    </source>
</evidence>
<dbReference type="GO" id="GO:0016787">
    <property type="term" value="F:hydrolase activity"/>
    <property type="evidence" value="ECO:0007669"/>
    <property type="project" value="UniProtKB-KW"/>
</dbReference>